<name>M2MI58_BAUPA</name>
<proteinExistence type="predicted"/>
<feature type="region of interest" description="Disordered" evidence="1">
    <location>
        <begin position="236"/>
        <end position="255"/>
    </location>
</feature>
<protein>
    <recommendedName>
        <fullName evidence="4">Ubiquitin-like protease family profile domain-containing protein</fullName>
    </recommendedName>
</protein>
<dbReference type="EMBL" id="KB445565">
    <property type="protein sequence ID" value="EMC90953.1"/>
    <property type="molecule type" value="Genomic_DNA"/>
</dbReference>
<sequence length="823" mass="91164">MTSEETRQRLAAFIAKCTPRLDEFLKLCESLRGELGAGVPLDQHLSLQACDAVDALVEADVAAKHDKNVLGSLHALKKGRLSGSRELAASVRPCQIAFDFGLPSRRLLSEIVDSLSSDVQYIDLLNELRRSGISRPWRPKDVQKAKVTIQERQGSGKVLANRPNTRRVARDIAPNSMDLSTSLPVPKEHAKHGDSSRRAESVYNLPQSTSGVPLNRAMSMGNEKDEVALLRAASAPMTPPPTVKMPSNHSGPRQAHKSFALSVKQGRDPPNPSFGLDQTSPLIAGSSTKSAVSDNSNDGCEETEKQRDHDQDYNHDYDPDQDHAHDFDQHHNHDHSYVNTGSVNVDADDPGTNPTTDPDGERDVMDDIDPVTEQEGTLEHLSTVSGRRKLSGESRRLPQFDGTHEASTEVPHQVATPPSTLNDHGTSHKRSYSVQSDDITVTTSKSSKRTRLSPQPDSSRSGHTGALLQRLRGDAWLSDTALDSVLRAFIGSLKDTLVVEIGYIRPGHLLESGRVLRTLRTDHATIVVPFSLGSHFTIAVLDPTKTRVDLYDPLHKPETLEAMRVSMQDFVHNNLKSVALETVVYATDTWSFVQQDLSSCGILCIIFALCRATNTTLPTDVNSHLWRRSFAAALLLAEPAEPDTSVDTSLKDFPLVMPEASLTPEAVDLAASVSSRRNNERVHKLYHATRKAPLHRMQQLTSCLEQLEILRSVVDFVRQRASAESARKQRALDVLNQMERDVLVWREWEPAYPFQKPSALIAAQRPPGEDFANGFSSFCEQMAVALRDAHQQNQLVLRQIDESFQEECQQLLREIWGKTYDAT</sequence>
<feature type="region of interest" description="Disordered" evidence="1">
    <location>
        <begin position="263"/>
        <end position="464"/>
    </location>
</feature>
<feature type="compositionally biased region" description="Basic and acidic residues" evidence="1">
    <location>
        <begin position="186"/>
        <end position="200"/>
    </location>
</feature>
<dbReference type="KEGG" id="bcom:BAUCODRAFT_39752"/>
<feature type="compositionally biased region" description="Polar residues" evidence="1">
    <location>
        <begin position="432"/>
        <end position="441"/>
    </location>
</feature>
<dbReference type="Proteomes" id="UP000011761">
    <property type="component" value="Unassembled WGS sequence"/>
</dbReference>
<dbReference type="SUPFAM" id="SSF54001">
    <property type="entry name" value="Cysteine proteinases"/>
    <property type="match status" value="1"/>
</dbReference>
<feature type="compositionally biased region" description="Polar residues" evidence="1">
    <location>
        <begin position="276"/>
        <end position="298"/>
    </location>
</feature>
<keyword evidence="3" id="KW-1185">Reference proteome</keyword>
<gene>
    <name evidence="2" type="ORF">BAUCODRAFT_39752</name>
</gene>
<dbReference type="AlphaFoldDB" id="M2MI58"/>
<reference evidence="2 3" key="1">
    <citation type="journal article" date="2012" name="PLoS Pathog.">
        <title>Diverse lifestyles and strategies of plant pathogenesis encoded in the genomes of eighteen Dothideomycetes fungi.</title>
        <authorList>
            <person name="Ohm R.A."/>
            <person name="Feau N."/>
            <person name="Henrissat B."/>
            <person name="Schoch C.L."/>
            <person name="Horwitz B.A."/>
            <person name="Barry K.W."/>
            <person name="Condon B.J."/>
            <person name="Copeland A.C."/>
            <person name="Dhillon B."/>
            <person name="Glaser F."/>
            <person name="Hesse C.N."/>
            <person name="Kosti I."/>
            <person name="LaButti K."/>
            <person name="Lindquist E.A."/>
            <person name="Lucas S."/>
            <person name="Salamov A.A."/>
            <person name="Bradshaw R.E."/>
            <person name="Ciuffetti L."/>
            <person name="Hamelin R.C."/>
            <person name="Kema G.H.J."/>
            <person name="Lawrence C."/>
            <person name="Scott J.A."/>
            <person name="Spatafora J.W."/>
            <person name="Turgeon B.G."/>
            <person name="de Wit P.J.G.M."/>
            <person name="Zhong S."/>
            <person name="Goodwin S.B."/>
            <person name="Grigoriev I.V."/>
        </authorList>
    </citation>
    <scope>NUCLEOTIDE SEQUENCE [LARGE SCALE GENOMIC DNA]</scope>
    <source>
        <strain evidence="2 3">UAMH 10762</strain>
    </source>
</reference>
<dbReference type="HOGENOM" id="CLU_343875_0_0_1"/>
<dbReference type="InterPro" id="IPR038765">
    <property type="entry name" value="Papain-like_cys_pep_sf"/>
</dbReference>
<dbReference type="Gene3D" id="3.40.395.10">
    <property type="entry name" value="Adenoviral Proteinase, Chain A"/>
    <property type="match status" value="1"/>
</dbReference>
<feature type="compositionally biased region" description="Basic and acidic residues" evidence="1">
    <location>
        <begin position="390"/>
        <end position="407"/>
    </location>
</feature>
<organism evidence="2 3">
    <name type="scientific">Baudoinia panamericana (strain UAMH 10762)</name>
    <name type="common">Angels' share fungus</name>
    <name type="synonym">Baudoinia compniacensis (strain UAMH 10762)</name>
    <dbReference type="NCBI Taxonomy" id="717646"/>
    <lineage>
        <taxon>Eukaryota</taxon>
        <taxon>Fungi</taxon>
        <taxon>Dikarya</taxon>
        <taxon>Ascomycota</taxon>
        <taxon>Pezizomycotina</taxon>
        <taxon>Dothideomycetes</taxon>
        <taxon>Dothideomycetidae</taxon>
        <taxon>Mycosphaerellales</taxon>
        <taxon>Teratosphaeriaceae</taxon>
        <taxon>Baudoinia</taxon>
    </lineage>
</organism>
<evidence type="ECO:0000313" key="2">
    <source>
        <dbReference type="EMBL" id="EMC90953.1"/>
    </source>
</evidence>
<accession>M2MI58</accession>
<feature type="compositionally biased region" description="Polar residues" evidence="1">
    <location>
        <begin position="452"/>
        <end position="462"/>
    </location>
</feature>
<feature type="compositionally biased region" description="Basic and acidic residues" evidence="1">
    <location>
        <begin position="302"/>
        <end position="336"/>
    </location>
</feature>
<evidence type="ECO:0000313" key="3">
    <source>
        <dbReference type="Proteomes" id="UP000011761"/>
    </source>
</evidence>
<feature type="region of interest" description="Disordered" evidence="1">
    <location>
        <begin position="173"/>
        <end position="217"/>
    </location>
</feature>
<dbReference type="RefSeq" id="XP_007681817.1">
    <property type="nucleotide sequence ID" value="XM_007683627.1"/>
</dbReference>
<evidence type="ECO:0000256" key="1">
    <source>
        <dbReference type="SAM" id="MobiDB-lite"/>
    </source>
</evidence>
<dbReference type="GeneID" id="19113879"/>
<evidence type="ECO:0008006" key="4">
    <source>
        <dbReference type="Google" id="ProtNLM"/>
    </source>
</evidence>